<dbReference type="Proteomes" id="UP000283530">
    <property type="component" value="Unassembled WGS sequence"/>
</dbReference>
<dbReference type="OrthoDB" id="1937266at2759"/>
<gene>
    <name evidence="1" type="ORF">CKAN_01314500</name>
</gene>
<dbReference type="Pfam" id="PF02458">
    <property type="entry name" value="Transferase"/>
    <property type="match status" value="1"/>
</dbReference>
<sequence length="67" mass="7570">MEAYADVELRELQPYNPDASVAGKLLPKKKDGVLCIQVTELKCGINDDSCKSMFGKKVRIREKKKNK</sequence>
<keyword evidence="1" id="KW-0808">Transferase</keyword>
<accession>A0A443P0P0</accession>
<reference evidence="1 2" key="1">
    <citation type="journal article" date="2019" name="Nat. Plants">
        <title>Stout camphor tree genome fills gaps in understanding of flowering plant genome evolution.</title>
        <authorList>
            <person name="Chaw S.M."/>
            <person name="Liu Y.C."/>
            <person name="Wu Y.W."/>
            <person name="Wang H.Y."/>
            <person name="Lin C.I."/>
            <person name="Wu C.S."/>
            <person name="Ke H.M."/>
            <person name="Chang L.Y."/>
            <person name="Hsu C.Y."/>
            <person name="Yang H.T."/>
            <person name="Sudianto E."/>
            <person name="Hsu M.H."/>
            <person name="Wu K.P."/>
            <person name="Wang L.N."/>
            <person name="Leebens-Mack J.H."/>
            <person name="Tsai I.J."/>
        </authorList>
    </citation>
    <scope>NUCLEOTIDE SEQUENCE [LARGE SCALE GENOMIC DNA]</scope>
    <source>
        <strain evidence="2">cv. Chaw 1501</strain>
        <tissue evidence="1">Young leaves</tissue>
    </source>
</reference>
<name>A0A443P0P0_9MAGN</name>
<organism evidence="1 2">
    <name type="scientific">Cinnamomum micranthum f. kanehirae</name>
    <dbReference type="NCBI Taxonomy" id="337451"/>
    <lineage>
        <taxon>Eukaryota</taxon>
        <taxon>Viridiplantae</taxon>
        <taxon>Streptophyta</taxon>
        <taxon>Embryophyta</taxon>
        <taxon>Tracheophyta</taxon>
        <taxon>Spermatophyta</taxon>
        <taxon>Magnoliopsida</taxon>
        <taxon>Magnoliidae</taxon>
        <taxon>Laurales</taxon>
        <taxon>Lauraceae</taxon>
        <taxon>Cinnamomum</taxon>
    </lineage>
</organism>
<evidence type="ECO:0000313" key="2">
    <source>
        <dbReference type="Proteomes" id="UP000283530"/>
    </source>
</evidence>
<dbReference type="AlphaFoldDB" id="A0A443P0P0"/>
<proteinExistence type="predicted"/>
<comment type="caution">
    <text evidence="1">The sequence shown here is derived from an EMBL/GenBank/DDBJ whole genome shotgun (WGS) entry which is preliminary data.</text>
</comment>
<evidence type="ECO:0000313" key="1">
    <source>
        <dbReference type="EMBL" id="RWR84343.1"/>
    </source>
</evidence>
<dbReference type="EMBL" id="QPKB01000005">
    <property type="protein sequence ID" value="RWR84343.1"/>
    <property type="molecule type" value="Genomic_DNA"/>
</dbReference>
<protein>
    <submittedName>
        <fullName evidence="1">Omega-hydroxypalmitate O-feruloyl transferase-like protein</fullName>
    </submittedName>
</protein>
<dbReference type="GO" id="GO:0016740">
    <property type="term" value="F:transferase activity"/>
    <property type="evidence" value="ECO:0007669"/>
    <property type="project" value="UniProtKB-KW"/>
</dbReference>
<dbReference type="STRING" id="337451.A0A443P0P0"/>
<keyword evidence="2" id="KW-1185">Reference proteome</keyword>